<proteinExistence type="predicted"/>
<dbReference type="Gene3D" id="3.40.50.720">
    <property type="entry name" value="NAD(P)-binding Rossmann-like Domain"/>
    <property type="match status" value="1"/>
</dbReference>
<sequence length="299" mass="33588">MSKLNVGLLGFTGTVGAATLGPLIKAHEESKLNLVILYRESSDLSKLPSDIDLQKRVVYLDEQGTEKTREAVKDLNVIISTVNGEGIYRQLFLLDALKGSDNLKTLIVSDFGANWTKEEQKNKALSPINTKLDVVKKANELGVPVTSVRVGILDLFFYAYKFLGTDVNNNKIETFNDSLNQPLRITSLEYVGNAVTQLIQTPEKIANKYIGLYDIEVTGQQVIDVLTKLHGKPTEVTEYTRERYEEDLKTLPSAIGAEIRKRWGNGKWDNEDNKQVDNLKVDTPGYKLKSFEELTKQYL</sequence>
<dbReference type="RefSeq" id="XP_066076855.1">
    <property type="nucleotide sequence ID" value="XM_066220758.1"/>
</dbReference>
<dbReference type="Pfam" id="PF05368">
    <property type="entry name" value="NmrA"/>
    <property type="match status" value="1"/>
</dbReference>
<dbReference type="GeneID" id="91095695"/>
<feature type="domain" description="NmrA-like" evidence="3">
    <location>
        <begin position="8"/>
        <end position="260"/>
    </location>
</feature>
<accession>A0AAX4JXM7</accession>
<evidence type="ECO:0000256" key="1">
    <source>
        <dbReference type="ARBA" id="ARBA00022857"/>
    </source>
</evidence>
<gene>
    <name evidence="4" type="ORF">L201_005025</name>
</gene>
<evidence type="ECO:0000313" key="4">
    <source>
        <dbReference type="EMBL" id="WWC90092.1"/>
    </source>
</evidence>
<dbReference type="GO" id="GO:0016491">
    <property type="term" value="F:oxidoreductase activity"/>
    <property type="evidence" value="ECO:0007669"/>
    <property type="project" value="UniProtKB-KW"/>
</dbReference>
<dbReference type="PANTHER" id="PTHR47706:SF9">
    <property type="entry name" value="NMRA-LIKE DOMAIN-CONTAINING PROTEIN-RELATED"/>
    <property type="match status" value="1"/>
</dbReference>
<dbReference type="SUPFAM" id="SSF51735">
    <property type="entry name" value="NAD(P)-binding Rossmann-fold domains"/>
    <property type="match status" value="1"/>
</dbReference>
<keyword evidence="1" id="KW-0521">NADP</keyword>
<dbReference type="EMBL" id="CP144103">
    <property type="protein sequence ID" value="WWC90092.1"/>
    <property type="molecule type" value="Genomic_DNA"/>
</dbReference>
<evidence type="ECO:0000256" key="2">
    <source>
        <dbReference type="ARBA" id="ARBA00023002"/>
    </source>
</evidence>
<reference evidence="4 5" key="1">
    <citation type="submission" date="2024-01" db="EMBL/GenBank/DDBJ databases">
        <title>Comparative genomics of Cryptococcus and Kwoniella reveals pathogenesis evolution and contrasting modes of karyotype evolution via chromosome fusion or intercentromeric recombination.</title>
        <authorList>
            <person name="Coelho M.A."/>
            <person name="David-Palma M."/>
            <person name="Shea T."/>
            <person name="Bowers K."/>
            <person name="McGinley-Smith S."/>
            <person name="Mohammad A.W."/>
            <person name="Gnirke A."/>
            <person name="Yurkov A.M."/>
            <person name="Nowrousian M."/>
            <person name="Sun S."/>
            <person name="Cuomo C.A."/>
            <person name="Heitman J."/>
        </authorList>
    </citation>
    <scope>NUCLEOTIDE SEQUENCE [LARGE SCALE GENOMIC DNA]</scope>
    <source>
        <strain evidence="4 5">CBS 6074</strain>
    </source>
</reference>
<protein>
    <recommendedName>
        <fullName evidence="3">NmrA-like domain-containing protein</fullName>
    </recommendedName>
</protein>
<name>A0AAX4JXM7_9TREE</name>
<dbReference type="InterPro" id="IPR051609">
    <property type="entry name" value="NmrA/Isoflavone_reductase-like"/>
</dbReference>
<keyword evidence="5" id="KW-1185">Reference proteome</keyword>
<dbReference type="AlphaFoldDB" id="A0AAX4JXM7"/>
<dbReference type="PANTHER" id="PTHR47706">
    <property type="entry name" value="NMRA-LIKE FAMILY PROTEIN"/>
    <property type="match status" value="1"/>
</dbReference>
<dbReference type="InterPro" id="IPR036291">
    <property type="entry name" value="NAD(P)-bd_dom_sf"/>
</dbReference>
<dbReference type="Gene3D" id="3.90.25.10">
    <property type="entry name" value="UDP-galactose 4-epimerase, domain 1"/>
    <property type="match status" value="1"/>
</dbReference>
<organism evidence="4 5">
    <name type="scientific">Kwoniella dendrophila CBS 6074</name>
    <dbReference type="NCBI Taxonomy" id="1295534"/>
    <lineage>
        <taxon>Eukaryota</taxon>
        <taxon>Fungi</taxon>
        <taxon>Dikarya</taxon>
        <taxon>Basidiomycota</taxon>
        <taxon>Agaricomycotina</taxon>
        <taxon>Tremellomycetes</taxon>
        <taxon>Tremellales</taxon>
        <taxon>Cryptococcaceae</taxon>
        <taxon>Kwoniella</taxon>
    </lineage>
</organism>
<keyword evidence="2" id="KW-0560">Oxidoreductase</keyword>
<dbReference type="Proteomes" id="UP001355207">
    <property type="component" value="Chromosome 6"/>
</dbReference>
<evidence type="ECO:0000259" key="3">
    <source>
        <dbReference type="Pfam" id="PF05368"/>
    </source>
</evidence>
<evidence type="ECO:0000313" key="5">
    <source>
        <dbReference type="Proteomes" id="UP001355207"/>
    </source>
</evidence>
<dbReference type="InterPro" id="IPR008030">
    <property type="entry name" value="NmrA-like"/>
</dbReference>